<dbReference type="STRING" id="1173111.SAMN05444955_113115"/>
<dbReference type="Proteomes" id="UP000199695">
    <property type="component" value="Unassembled WGS sequence"/>
</dbReference>
<gene>
    <name evidence="1" type="ORF">SAMN05444955_113115</name>
</gene>
<reference evidence="1 2" key="1">
    <citation type="submission" date="2016-10" db="EMBL/GenBank/DDBJ databases">
        <authorList>
            <person name="de Groot N.N."/>
        </authorList>
    </citation>
    <scope>NUCLEOTIDE SEQUENCE [LARGE SCALE GENOMIC DNA]</scope>
    <source>
        <strain evidence="1 2">DSM 46701</strain>
    </source>
</reference>
<evidence type="ECO:0000313" key="1">
    <source>
        <dbReference type="EMBL" id="SEN53179.1"/>
    </source>
</evidence>
<name>A0A1H8HB82_9BACL</name>
<dbReference type="EMBL" id="FOCQ01000013">
    <property type="protein sequence ID" value="SEN53179.1"/>
    <property type="molecule type" value="Genomic_DNA"/>
</dbReference>
<organism evidence="1 2">
    <name type="scientific">Lihuaxuella thermophila</name>
    <dbReference type="NCBI Taxonomy" id="1173111"/>
    <lineage>
        <taxon>Bacteria</taxon>
        <taxon>Bacillati</taxon>
        <taxon>Bacillota</taxon>
        <taxon>Bacilli</taxon>
        <taxon>Bacillales</taxon>
        <taxon>Thermoactinomycetaceae</taxon>
        <taxon>Lihuaxuella</taxon>
    </lineage>
</organism>
<sequence length="69" mass="7528">MRVTAGDWLTLTDEQKLGLIGLAVIMNRAGRLKVGKPAKVGKGELSQKIIWISSKCIRSAHLEQRGEGI</sequence>
<proteinExistence type="predicted"/>
<accession>A0A1H8HB82</accession>
<keyword evidence="2" id="KW-1185">Reference proteome</keyword>
<dbReference type="AlphaFoldDB" id="A0A1H8HB82"/>
<evidence type="ECO:0000313" key="2">
    <source>
        <dbReference type="Proteomes" id="UP000199695"/>
    </source>
</evidence>
<protein>
    <submittedName>
        <fullName evidence="1">Uncharacterized protein</fullName>
    </submittedName>
</protein>
<dbReference type="RefSeq" id="WP_089970783.1">
    <property type="nucleotide sequence ID" value="NZ_FOCQ01000013.1"/>
</dbReference>